<evidence type="ECO:0000313" key="2">
    <source>
        <dbReference type="EMBL" id="KAK9891774.1"/>
    </source>
</evidence>
<feature type="region of interest" description="Disordered" evidence="1">
    <location>
        <begin position="33"/>
        <end position="94"/>
    </location>
</feature>
<dbReference type="Proteomes" id="UP001431783">
    <property type="component" value="Unassembled WGS sequence"/>
</dbReference>
<dbReference type="EMBL" id="JARQZJ010000130">
    <property type="protein sequence ID" value="KAK9891774.1"/>
    <property type="molecule type" value="Genomic_DNA"/>
</dbReference>
<feature type="compositionally biased region" description="Polar residues" evidence="1">
    <location>
        <begin position="33"/>
        <end position="47"/>
    </location>
</feature>
<evidence type="ECO:0000256" key="1">
    <source>
        <dbReference type="SAM" id="MobiDB-lite"/>
    </source>
</evidence>
<organism evidence="2 3">
    <name type="scientific">Henosepilachna vigintioctopunctata</name>
    <dbReference type="NCBI Taxonomy" id="420089"/>
    <lineage>
        <taxon>Eukaryota</taxon>
        <taxon>Metazoa</taxon>
        <taxon>Ecdysozoa</taxon>
        <taxon>Arthropoda</taxon>
        <taxon>Hexapoda</taxon>
        <taxon>Insecta</taxon>
        <taxon>Pterygota</taxon>
        <taxon>Neoptera</taxon>
        <taxon>Endopterygota</taxon>
        <taxon>Coleoptera</taxon>
        <taxon>Polyphaga</taxon>
        <taxon>Cucujiformia</taxon>
        <taxon>Coccinelloidea</taxon>
        <taxon>Coccinellidae</taxon>
        <taxon>Epilachninae</taxon>
        <taxon>Epilachnini</taxon>
        <taxon>Henosepilachna</taxon>
    </lineage>
</organism>
<proteinExistence type="predicted"/>
<accession>A0AAW1VEL6</accession>
<gene>
    <name evidence="2" type="ORF">WA026_016572</name>
</gene>
<name>A0AAW1VEL6_9CUCU</name>
<protein>
    <submittedName>
        <fullName evidence="2">Uncharacterized protein</fullName>
    </submittedName>
</protein>
<sequence length="94" mass="10330">MKNALSSALNPTNIINGFNKTIAVENIPVTSKNMEATSPSSPHSLIESTVEKPESSIYTHPIDGGSKDIMPSETTFSPYISRPYQKSAARRERY</sequence>
<evidence type="ECO:0000313" key="3">
    <source>
        <dbReference type="Proteomes" id="UP001431783"/>
    </source>
</evidence>
<keyword evidence="3" id="KW-1185">Reference proteome</keyword>
<reference evidence="2 3" key="1">
    <citation type="submission" date="2023-03" db="EMBL/GenBank/DDBJ databases">
        <title>Genome insight into feeding habits of ladybird beetles.</title>
        <authorList>
            <person name="Li H.-S."/>
            <person name="Huang Y.-H."/>
            <person name="Pang H."/>
        </authorList>
    </citation>
    <scope>NUCLEOTIDE SEQUENCE [LARGE SCALE GENOMIC DNA]</scope>
    <source>
        <strain evidence="2">SYSU_2023b</strain>
        <tissue evidence="2">Whole body</tissue>
    </source>
</reference>
<comment type="caution">
    <text evidence="2">The sequence shown here is derived from an EMBL/GenBank/DDBJ whole genome shotgun (WGS) entry which is preliminary data.</text>
</comment>
<dbReference type="AlphaFoldDB" id="A0AAW1VEL6"/>